<keyword evidence="5" id="KW-0762">Sugar transport</keyword>
<dbReference type="InterPro" id="IPR003715">
    <property type="entry name" value="Poly_export_N"/>
</dbReference>
<keyword evidence="14" id="KW-0449">Lipoprotein</keyword>
<keyword evidence="10" id="KW-0626">Porin</keyword>
<keyword evidence="7" id="KW-0732">Signal</keyword>
<evidence type="ECO:0000256" key="14">
    <source>
        <dbReference type="ARBA" id="ARBA00023288"/>
    </source>
</evidence>
<proteinExistence type="inferred from homology"/>
<evidence type="ECO:0000256" key="7">
    <source>
        <dbReference type="ARBA" id="ARBA00022729"/>
    </source>
</evidence>
<dbReference type="GO" id="GO:0015288">
    <property type="term" value="F:porin activity"/>
    <property type="evidence" value="ECO:0007669"/>
    <property type="project" value="UniProtKB-KW"/>
</dbReference>
<accession>A0A251X1I6</accession>
<evidence type="ECO:0000259" key="16">
    <source>
        <dbReference type="Pfam" id="PF22461"/>
    </source>
</evidence>
<keyword evidence="9" id="KW-0406">Ion transport</keyword>
<dbReference type="InterPro" id="IPR049712">
    <property type="entry name" value="Poly_export"/>
</dbReference>
<feature type="domain" description="SLBB" evidence="16">
    <location>
        <begin position="178"/>
        <end position="277"/>
    </location>
</feature>
<dbReference type="Pfam" id="PF02563">
    <property type="entry name" value="Poly_export"/>
    <property type="match status" value="1"/>
</dbReference>
<evidence type="ECO:0000256" key="4">
    <source>
        <dbReference type="ARBA" id="ARBA00022452"/>
    </source>
</evidence>
<evidence type="ECO:0000256" key="12">
    <source>
        <dbReference type="ARBA" id="ARBA00023139"/>
    </source>
</evidence>
<comment type="subcellular location">
    <subcellularLocation>
        <location evidence="1">Cell outer membrane</location>
        <topology evidence="1">Multi-pass membrane protein</topology>
    </subcellularLocation>
</comment>
<evidence type="ECO:0000313" key="17">
    <source>
        <dbReference type="EMBL" id="OUD10472.1"/>
    </source>
</evidence>
<evidence type="ECO:0000256" key="10">
    <source>
        <dbReference type="ARBA" id="ARBA00023114"/>
    </source>
</evidence>
<evidence type="ECO:0000256" key="5">
    <source>
        <dbReference type="ARBA" id="ARBA00022597"/>
    </source>
</evidence>
<dbReference type="Gene3D" id="3.10.560.10">
    <property type="entry name" value="Outer membrane lipoprotein wza domain like"/>
    <property type="match status" value="2"/>
</dbReference>
<feature type="domain" description="Polysaccharide export protein N-terminal" evidence="15">
    <location>
        <begin position="3"/>
        <end position="88"/>
    </location>
</feature>
<keyword evidence="18" id="KW-1185">Reference proteome</keyword>
<evidence type="ECO:0008006" key="19">
    <source>
        <dbReference type="Google" id="ProtNLM"/>
    </source>
</evidence>
<dbReference type="GO" id="GO:0006811">
    <property type="term" value="P:monoatomic ion transport"/>
    <property type="evidence" value="ECO:0007669"/>
    <property type="project" value="UniProtKB-KW"/>
</dbReference>
<gene>
    <name evidence="17" type="ORF">BVC71_02955</name>
</gene>
<dbReference type="GO" id="GO:0046930">
    <property type="term" value="C:pore complex"/>
    <property type="evidence" value="ECO:0007669"/>
    <property type="project" value="UniProtKB-KW"/>
</dbReference>
<protein>
    <recommendedName>
        <fullName evidence="19">Sugar ABC transporter substrate-binding protein</fullName>
    </recommendedName>
</protein>
<keyword evidence="3" id="KW-0813">Transport</keyword>
<evidence type="ECO:0000256" key="11">
    <source>
        <dbReference type="ARBA" id="ARBA00023136"/>
    </source>
</evidence>
<keyword evidence="13" id="KW-0998">Cell outer membrane</keyword>
<evidence type="ECO:0000256" key="6">
    <source>
        <dbReference type="ARBA" id="ARBA00022692"/>
    </source>
</evidence>
<name>A0A251X1I6_9RHOB</name>
<dbReference type="Pfam" id="PF22461">
    <property type="entry name" value="SLBB_2"/>
    <property type="match status" value="1"/>
</dbReference>
<evidence type="ECO:0000256" key="1">
    <source>
        <dbReference type="ARBA" id="ARBA00004571"/>
    </source>
</evidence>
<dbReference type="Gene3D" id="3.30.1950.10">
    <property type="entry name" value="wza like domain"/>
    <property type="match status" value="1"/>
</dbReference>
<evidence type="ECO:0000259" key="15">
    <source>
        <dbReference type="Pfam" id="PF02563"/>
    </source>
</evidence>
<evidence type="ECO:0000256" key="3">
    <source>
        <dbReference type="ARBA" id="ARBA00022448"/>
    </source>
</evidence>
<dbReference type="Proteomes" id="UP000194664">
    <property type="component" value="Unassembled WGS sequence"/>
</dbReference>
<comment type="similarity">
    <text evidence="2">Belongs to the BexD/CtrA/VexA family.</text>
</comment>
<keyword evidence="4" id="KW-1134">Transmembrane beta strand</keyword>
<comment type="caution">
    <text evidence="17">The sequence shown here is derived from an EMBL/GenBank/DDBJ whole genome shotgun (WGS) entry which is preliminary data.</text>
</comment>
<sequence length="300" mass="32118">MEQRIVVGDRLGITIFESAPGGLFFNGIPGEVSGARQVVLPTQTVDQNGMIEVPYAGRFKASGNSPSVLSELIEERLSDRAIDPQVIIGLDSYSANSATVLGEVSGTGSVELSPRGDRLLTVLGNAGLAANETEAVIRLVRDDYIVTVPLRTIINNPAENIYVAPGDTIFVLSKPQVFNALGAVATPGQYTITFAEQSIAGALSVAGGLSSALADRSGVFLFRFENPEVARGLVSDDQELRVTRSGVPIVYQINMSDPNSFFWLEQMTVRDSDMIYVAQTITTELDQFASIVARGRLFGL</sequence>
<organism evidence="17 18">
    <name type="scientific">Marivivens niveibacter</name>
    <dbReference type="NCBI Taxonomy" id="1930667"/>
    <lineage>
        <taxon>Bacteria</taxon>
        <taxon>Pseudomonadati</taxon>
        <taxon>Pseudomonadota</taxon>
        <taxon>Alphaproteobacteria</taxon>
        <taxon>Rhodobacterales</taxon>
        <taxon>Paracoccaceae</taxon>
        <taxon>Marivivens group</taxon>
        <taxon>Marivivens</taxon>
    </lineage>
</organism>
<keyword evidence="8" id="KW-0625">Polysaccharide transport</keyword>
<evidence type="ECO:0000313" key="18">
    <source>
        <dbReference type="Proteomes" id="UP000194664"/>
    </source>
</evidence>
<evidence type="ECO:0000256" key="13">
    <source>
        <dbReference type="ARBA" id="ARBA00023237"/>
    </source>
</evidence>
<dbReference type="InterPro" id="IPR054765">
    <property type="entry name" value="SLBB_dom"/>
</dbReference>
<dbReference type="EMBL" id="MSPP01000001">
    <property type="protein sequence ID" value="OUD10472.1"/>
    <property type="molecule type" value="Genomic_DNA"/>
</dbReference>
<evidence type="ECO:0000256" key="9">
    <source>
        <dbReference type="ARBA" id="ARBA00023065"/>
    </source>
</evidence>
<keyword evidence="6" id="KW-0812">Transmembrane</keyword>
<dbReference type="GO" id="GO:0015159">
    <property type="term" value="F:polysaccharide transmembrane transporter activity"/>
    <property type="evidence" value="ECO:0007669"/>
    <property type="project" value="InterPro"/>
</dbReference>
<evidence type="ECO:0000256" key="8">
    <source>
        <dbReference type="ARBA" id="ARBA00023047"/>
    </source>
</evidence>
<dbReference type="PANTHER" id="PTHR33619:SF3">
    <property type="entry name" value="POLYSACCHARIDE EXPORT PROTEIN GFCE-RELATED"/>
    <property type="match status" value="1"/>
</dbReference>
<reference evidence="17 18" key="1">
    <citation type="submission" date="2016-12" db="EMBL/GenBank/DDBJ databases">
        <title>The draft genome sequence of HSLHS2.</title>
        <authorList>
            <person name="Hu D."/>
            <person name="Wang L."/>
            <person name="Shao Z."/>
        </authorList>
    </citation>
    <scope>NUCLEOTIDE SEQUENCE [LARGE SCALE GENOMIC DNA]</scope>
    <source>
        <strain evidence="17">MCCC 1A06712</strain>
    </source>
</reference>
<keyword evidence="11" id="KW-0472">Membrane</keyword>
<dbReference type="PANTHER" id="PTHR33619">
    <property type="entry name" value="POLYSACCHARIDE EXPORT PROTEIN GFCE-RELATED"/>
    <property type="match status" value="1"/>
</dbReference>
<dbReference type="AlphaFoldDB" id="A0A251X1I6"/>
<keyword evidence="12" id="KW-0564">Palmitate</keyword>
<evidence type="ECO:0000256" key="2">
    <source>
        <dbReference type="ARBA" id="ARBA00009450"/>
    </source>
</evidence>
<dbReference type="GO" id="GO:0009279">
    <property type="term" value="C:cell outer membrane"/>
    <property type="evidence" value="ECO:0007669"/>
    <property type="project" value="UniProtKB-SubCell"/>
</dbReference>